<feature type="compositionally biased region" description="Basic and acidic residues" evidence="1">
    <location>
        <begin position="167"/>
        <end position="178"/>
    </location>
</feature>
<feature type="compositionally biased region" description="Polar residues" evidence="1">
    <location>
        <begin position="135"/>
        <end position="153"/>
    </location>
</feature>
<comment type="caution">
    <text evidence="2">The sequence shown here is derived from an EMBL/GenBank/DDBJ whole genome shotgun (WGS) entry which is preliminary data.</text>
</comment>
<evidence type="ECO:0000256" key="1">
    <source>
        <dbReference type="SAM" id="MobiDB-lite"/>
    </source>
</evidence>
<keyword evidence="3" id="KW-1185">Reference proteome</keyword>
<dbReference type="AlphaFoldDB" id="A0AAD9NJ12"/>
<dbReference type="EMBL" id="JAODUP010000003">
    <property type="protein sequence ID" value="KAK2170348.1"/>
    <property type="molecule type" value="Genomic_DNA"/>
</dbReference>
<evidence type="ECO:0000313" key="2">
    <source>
        <dbReference type="EMBL" id="KAK2170348.1"/>
    </source>
</evidence>
<protein>
    <submittedName>
        <fullName evidence="2">Uncharacterized protein</fullName>
    </submittedName>
</protein>
<organism evidence="2 3">
    <name type="scientific">Paralvinella palmiformis</name>
    <dbReference type="NCBI Taxonomy" id="53620"/>
    <lineage>
        <taxon>Eukaryota</taxon>
        <taxon>Metazoa</taxon>
        <taxon>Spiralia</taxon>
        <taxon>Lophotrochozoa</taxon>
        <taxon>Annelida</taxon>
        <taxon>Polychaeta</taxon>
        <taxon>Sedentaria</taxon>
        <taxon>Canalipalpata</taxon>
        <taxon>Terebellida</taxon>
        <taxon>Terebelliformia</taxon>
        <taxon>Alvinellidae</taxon>
        <taxon>Paralvinella</taxon>
    </lineage>
</organism>
<accession>A0AAD9NJ12</accession>
<feature type="region of interest" description="Disordered" evidence="1">
    <location>
        <begin position="135"/>
        <end position="178"/>
    </location>
</feature>
<name>A0AAD9NJ12_9ANNE</name>
<dbReference type="Proteomes" id="UP001208570">
    <property type="component" value="Unassembled WGS sequence"/>
</dbReference>
<reference evidence="2" key="1">
    <citation type="journal article" date="2023" name="Mol. Biol. Evol.">
        <title>Third-Generation Sequencing Reveals the Adaptive Role of the Epigenome in Three Deep-Sea Polychaetes.</title>
        <authorList>
            <person name="Perez M."/>
            <person name="Aroh O."/>
            <person name="Sun Y."/>
            <person name="Lan Y."/>
            <person name="Juniper S.K."/>
            <person name="Young C.R."/>
            <person name="Angers B."/>
            <person name="Qian P.Y."/>
        </authorList>
    </citation>
    <scope>NUCLEOTIDE SEQUENCE</scope>
    <source>
        <strain evidence="2">P08H-3</strain>
    </source>
</reference>
<evidence type="ECO:0000313" key="3">
    <source>
        <dbReference type="Proteomes" id="UP001208570"/>
    </source>
</evidence>
<sequence length="178" mass="20256">MPQSNTGNWRVKDIPYGKGSLHGQTLEASVRHWRRAMKINEAENYKCNLTTSLLEKHHKAVENRKERTMESIRHSLEEMDAYREVLQSYRALNFRTMQRGFRAKPCGTPRCLLRYKLERRIYDCGFSVDTLKTGSDANYGSQQAGSEASSRPRTPSGGGQTAQRVLDPAKSHQPELVG</sequence>
<gene>
    <name evidence="2" type="ORF">LSH36_3g16004</name>
</gene>
<proteinExistence type="predicted"/>